<dbReference type="AlphaFoldDB" id="A0A1S2PQX9"/>
<dbReference type="Proteomes" id="UP000179642">
    <property type="component" value="Unassembled WGS sequence"/>
</dbReference>
<sequence length="452" mass="45913">MAAAATVSGIVAAGVLSGAGTAVAEGRPQAQGGATATINGLKTYGEAVVHDAGGDQRVEAGLFEMSVDGGGTLQTYCVDLRTPTQRDAPYQETSWSSTSLGTNKNAGKVRWILQHSYPQVNDLVALARKAGAGNLTEQDAAAGTQVAIWRYSDGAKVDAVDPQAEKLADYLERSARGLAEPQASLTLDPPAVSGRPGAPLGPVTVHTDATGVAVSPPADAAISGVRITDKTGKAITTAKNGTRLYFDVPRSAANGTAQLTVQASTTVPVGRAFASDSRSQTQILAGSSESTVSATASATWAAEGAIPAVSAHKNCARSAVDIVTSNNGDKPFTFELMGAEHTIPAGTTRTVSVPLQEDQAYDFTITGPNGFSHRFTGVLDCKTQGAITTRQAKAHNDPRPATVGGTAAPDTNLAATGGSAITPLIAGAAIGLVVIGGAVLVVLRKREQTDGS</sequence>
<dbReference type="EMBL" id="MLYO01000063">
    <property type="protein sequence ID" value="OIJ95966.1"/>
    <property type="molecule type" value="Genomic_DNA"/>
</dbReference>
<evidence type="ECO:0000313" key="5">
    <source>
        <dbReference type="EMBL" id="OIJ95966.1"/>
    </source>
</evidence>
<dbReference type="GO" id="GO:0004629">
    <property type="term" value="F:phospholipase C activity"/>
    <property type="evidence" value="ECO:0007669"/>
    <property type="project" value="InterPro"/>
</dbReference>
<feature type="signal peptide" evidence="2">
    <location>
        <begin position="1"/>
        <end position="24"/>
    </location>
</feature>
<dbReference type="InterPro" id="IPR023849">
    <property type="entry name" value="TQXA_dom"/>
</dbReference>
<dbReference type="NCBIfam" id="NF041528">
    <property type="entry name" value="strep_LAETG"/>
    <property type="match status" value="1"/>
</dbReference>
<evidence type="ECO:0000259" key="3">
    <source>
        <dbReference type="Pfam" id="PF05506"/>
    </source>
</evidence>
<dbReference type="NCBIfam" id="TIGR03934">
    <property type="entry name" value="TQXA_dom"/>
    <property type="match status" value="1"/>
</dbReference>
<evidence type="ECO:0000259" key="4">
    <source>
        <dbReference type="Pfam" id="PF08341"/>
    </source>
</evidence>
<keyword evidence="2" id="KW-0732">Signal</keyword>
<evidence type="ECO:0000313" key="6">
    <source>
        <dbReference type="Proteomes" id="UP000179642"/>
    </source>
</evidence>
<protein>
    <submittedName>
        <fullName evidence="5">Peptidase</fullName>
    </submittedName>
</protein>
<gene>
    <name evidence="5" type="ORF">BIV23_34185</name>
</gene>
<organism evidence="5 6">
    <name type="scientific">Streptomyces monashensis</name>
    <dbReference type="NCBI Taxonomy" id="1678012"/>
    <lineage>
        <taxon>Bacteria</taxon>
        <taxon>Bacillati</taxon>
        <taxon>Actinomycetota</taxon>
        <taxon>Actinomycetes</taxon>
        <taxon>Kitasatosporales</taxon>
        <taxon>Streptomycetaceae</taxon>
        <taxon>Streptomyces</taxon>
    </lineage>
</organism>
<feature type="domain" description="Bacterial phospholipase C C-terminal" evidence="3">
    <location>
        <begin position="314"/>
        <end position="377"/>
    </location>
</feature>
<evidence type="ECO:0000256" key="2">
    <source>
        <dbReference type="SAM" id="SignalP"/>
    </source>
</evidence>
<feature type="transmembrane region" description="Helical" evidence="1">
    <location>
        <begin position="420"/>
        <end position="443"/>
    </location>
</feature>
<feature type="chain" id="PRO_5010255190" evidence="2">
    <location>
        <begin position="25"/>
        <end position="452"/>
    </location>
</feature>
<accession>A0A1S2PQX9</accession>
<keyword evidence="1" id="KW-1133">Transmembrane helix</keyword>
<name>A0A1S2PQX9_9ACTN</name>
<dbReference type="Pfam" id="PF05506">
    <property type="entry name" value="PLipase_C_C"/>
    <property type="match status" value="1"/>
</dbReference>
<dbReference type="Pfam" id="PF08341">
    <property type="entry name" value="TED"/>
    <property type="match status" value="1"/>
</dbReference>
<dbReference type="OrthoDB" id="2676146at2"/>
<reference evidence="5 6" key="1">
    <citation type="submission" date="2016-10" db="EMBL/GenBank/DDBJ databases">
        <title>Genome sequence of Streptomyces sp. MUSC 1.</title>
        <authorList>
            <person name="Lee L.-H."/>
            <person name="Ser H.-L."/>
            <person name="Law J.W.-F."/>
        </authorList>
    </citation>
    <scope>NUCLEOTIDE SEQUENCE [LARGE SCALE GENOMIC DNA]</scope>
    <source>
        <strain evidence="5 6">MUSC 1</strain>
    </source>
</reference>
<dbReference type="InterPro" id="IPR008475">
    <property type="entry name" value="PLipase_C_C"/>
</dbReference>
<feature type="domain" description="Thioester" evidence="4">
    <location>
        <begin position="75"/>
        <end position="173"/>
    </location>
</feature>
<evidence type="ECO:0000256" key="1">
    <source>
        <dbReference type="SAM" id="Phobius"/>
    </source>
</evidence>
<comment type="caution">
    <text evidence="5">The sequence shown here is derived from an EMBL/GenBank/DDBJ whole genome shotgun (WGS) entry which is preliminary data.</text>
</comment>
<keyword evidence="1" id="KW-0812">Transmembrane</keyword>
<dbReference type="GO" id="GO:0016042">
    <property type="term" value="P:lipid catabolic process"/>
    <property type="evidence" value="ECO:0007669"/>
    <property type="project" value="InterPro"/>
</dbReference>
<keyword evidence="1" id="KW-0472">Membrane</keyword>
<dbReference type="Gene3D" id="1.10.150.480">
    <property type="match status" value="1"/>
</dbReference>
<keyword evidence="6" id="KW-1185">Reference proteome</keyword>
<dbReference type="InterPro" id="IPR013552">
    <property type="entry name" value="Thioester_dom"/>
</dbReference>
<proteinExistence type="predicted"/>